<dbReference type="Gene3D" id="3.20.20.70">
    <property type="entry name" value="Aldolase class I"/>
    <property type="match status" value="1"/>
</dbReference>
<comment type="pathway">
    <text evidence="10">Carbohydrate degradation.</text>
</comment>
<reference evidence="15 16" key="1">
    <citation type="journal article" date="2011" name="Genome Biol. Evol.">
        <title>Comparative whole genome sequence analysis of the carcinogenic bacterial model pathogen Helicobacter felis.</title>
        <authorList>
            <person name="Arnold I.C."/>
            <person name="Zigova Z."/>
            <person name="Holden M."/>
            <person name="Lawley T.D."/>
            <person name="Rad R."/>
            <person name="Dougan G."/>
            <person name="Falkow S."/>
            <person name="Bentley S.D."/>
            <person name="Muller A."/>
        </authorList>
    </citation>
    <scope>NUCLEOTIDE SEQUENCE [LARGE SCALE GENOMIC DNA]</scope>
    <source>
        <strain evidence="16">ATCC 49179 / CCUG 28539 / NCTC 12436 / CS1</strain>
    </source>
</reference>
<feature type="binding site" evidence="10 13">
    <location>
        <position position="169"/>
    </location>
    <ligand>
        <name>a divalent metal cation</name>
        <dbReference type="ChEBI" id="CHEBI:60240"/>
    </ligand>
</feature>
<keyword evidence="9 10" id="KW-0413">Isomerase</keyword>
<feature type="binding site" evidence="10 14">
    <location>
        <position position="62"/>
    </location>
    <ligand>
        <name>substrate</name>
    </ligand>
</feature>
<dbReference type="NCBIfam" id="TIGR01163">
    <property type="entry name" value="rpe"/>
    <property type="match status" value="1"/>
</dbReference>
<evidence type="ECO:0000313" key="15">
    <source>
        <dbReference type="EMBL" id="CBY83533.1"/>
    </source>
</evidence>
<keyword evidence="13" id="KW-0464">Manganese</keyword>
<evidence type="ECO:0000256" key="4">
    <source>
        <dbReference type="ARBA" id="ARBA00001947"/>
    </source>
</evidence>
<organism evidence="15 16">
    <name type="scientific">Helicobacter felis (strain ATCC 49179 / CCUG 28539 / NCTC 12436 / CS1)</name>
    <dbReference type="NCBI Taxonomy" id="936155"/>
    <lineage>
        <taxon>Bacteria</taxon>
        <taxon>Pseudomonadati</taxon>
        <taxon>Campylobacterota</taxon>
        <taxon>Epsilonproteobacteria</taxon>
        <taxon>Campylobacterales</taxon>
        <taxon>Helicobacteraceae</taxon>
        <taxon>Helicobacter</taxon>
    </lineage>
</organism>
<evidence type="ECO:0000256" key="9">
    <source>
        <dbReference type="ARBA" id="ARBA00023235"/>
    </source>
</evidence>
<evidence type="ECO:0000256" key="12">
    <source>
        <dbReference type="PIRSR" id="PIRSR001461-1"/>
    </source>
</evidence>
<evidence type="ECO:0000256" key="11">
    <source>
        <dbReference type="PIRNR" id="PIRNR001461"/>
    </source>
</evidence>
<keyword evidence="8 10" id="KW-0479">Metal-binding</keyword>
<dbReference type="Pfam" id="PF00834">
    <property type="entry name" value="Ribul_P_3_epim"/>
    <property type="match status" value="1"/>
</dbReference>
<dbReference type="InterPro" id="IPR026019">
    <property type="entry name" value="Ribul_P_3_epim"/>
</dbReference>
<feature type="binding site" evidence="10 13">
    <location>
        <position position="62"/>
    </location>
    <ligand>
        <name>a divalent metal cation</name>
        <dbReference type="ChEBI" id="CHEBI:60240"/>
    </ligand>
</feature>
<feature type="active site" description="Proton acceptor" evidence="10 12">
    <location>
        <position position="31"/>
    </location>
</feature>
<comment type="cofactor">
    <cofactor evidence="2">
        <name>Mn(2+)</name>
        <dbReference type="ChEBI" id="CHEBI:29035"/>
    </cofactor>
</comment>
<keyword evidence="16" id="KW-1185">Reference proteome</keyword>
<dbReference type="PROSITE" id="PS01086">
    <property type="entry name" value="RIBUL_P_3_EPIMER_2"/>
    <property type="match status" value="1"/>
</dbReference>
<evidence type="ECO:0000256" key="10">
    <source>
        <dbReference type="HAMAP-Rule" id="MF_02227"/>
    </source>
</evidence>
<dbReference type="KEGG" id="hfe:HFELIS_14490"/>
<dbReference type="GO" id="GO:0046872">
    <property type="term" value="F:metal ion binding"/>
    <property type="evidence" value="ECO:0007669"/>
    <property type="project" value="UniProtKB-UniRule"/>
</dbReference>
<evidence type="ECO:0000256" key="14">
    <source>
        <dbReference type="PIRSR" id="PIRSR001461-3"/>
    </source>
</evidence>
<dbReference type="InterPro" id="IPR000056">
    <property type="entry name" value="Ribul_P_3_epim-like"/>
</dbReference>
<comment type="similarity">
    <text evidence="6 10 11">Belongs to the ribulose-phosphate 3-epimerase family.</text>
</comment>
<dbReference type="HAMAP" id="MF_02227">
    <property type="entry name" value="RPE"/>
    <property type="match status" value="1"/>
</dbReference>
<feature type="binding site" evidence="10 13">
    <location>
        <position position="29"/>
    </location>
    <ligand>
        <name>a divalent metal cation</name>
        <dbReference type="ChEBI" id="CHEBI:60240"/>
    </ligand>
</feature>
<dbReference type="CDD" id="cd00429">
    <property type="entry name" value="RPE"/>
    <property type="match status" value="1"/>
</dbReference>
<keyword evidence="13" id="KW-0170">Cobalt</keyword>
<proteinExistence type="inferred from homology"/>
<dbReference type="SUPFAM" id="SSF51366">
    <property type="entry name" value="Ribulose-phoshate binding barrel"/>
    <property type="match status" value="1"/>
</dbReference>
<evidence type="ECO:0000256" key="8">
    <source>
        <dbReference type="ARBA" id="ARBA00022723"/>
    </source>
</evidence>
<dbReference type="HOGENOM" id="CLU_054856_2_1_7"/>
<accession>E7AAL3</accession>
<dbReference type="GO" id="GO:0004750">
    <property type="term" value="F:D-ribulose-phosphate 3-epimerase activity"/>
    <property type="evidence" value="ECO:0007669"/>
    <property type="project" value="UniProtKB-UniRule"/>
</dbReference>
<dbReference type="OrthoDB" id="1645589at2"/>
<keyword evidence="10 11" id="KW-0119">Carbohydrate metabolism</keyword>
<dbReference type="InterPro" id="IPR011060">
    <property type="entry name" value="RibuloseP-bd_barrel"/>
</dbReference>
<dbReference type="NCBIfam" id="NF004076">
    <property type="entry name" value="PRK05581.1-4"/>
    <property type="match status" value="1"/>
</dbReference>
<dbReference type="Proteomes" id="UP000007934">
    <property type="component" value="Chromosome"/>
</dbReference>
<dbReference type="GO" id="GO:0006098">
    <property type="term" value="P:pentose-phosphate shunt"/>
    <property type="evidence" value="ECO:0007669"/>
    <property type="project" value="UniProtKB-UniRule"/>
</dbReference>
<dbReference type="InterPro" id="IPR013785">
    <property type="entry name" value="Aldolase_TIM"/>
</dbReference>
<gene>
    <name evidence="15" type="primary">rep</name>
    <name evidence="10" type="synonym">rpe</name>
    <name evidence="15" type="ordered locus">Hfelis_14490</name>
</gene>
<evidence type="ECO:0000313" key="16">
    <source>
        <dbReference type="Proteomes" id="UP000007934"/>
    </source>
</evidence>
<dbReference type="GO" id="GO:0019323">
    <property type="term" value="P:pentose catabolic process"/>
    <property type="evidence" value="ECO:0007669"/>
    <property type="project" value="UniProtKB-UniRule"/>
</dbReference>
<comment type="cofactor">
    <cofactor evidence="10 13">
        <name>a divalent metal cation</name>
        <dbReference type="ChEBI" id="CHEBI:60240"/>
    </cofactor>
    <text evidence="10 13">Binds 1 divalent metal cation per subunit.</text>
</comment>
<protein>
    <recommendedName>
        <fullName evidence="7 10">Ribulose-phosphate 3-epimerase</fullName>
        <ecNumber evidence="7 10">5.1.3.1</ecNumber>
    </recommendedName>
</protein>
<dbReference type="EMBL" id="FQ670179">
    <property type="protein sequence ID" value="CBY83533.1"/>
    <property type="molecule type" value="Genomic_DNA"/>
</dbReference>
<evidence type="ECO:0000256" key="7">
    <source>
        <dbReference type="ARBA" id="ARBA00013188"/>
    </source>
</evidence>
<comment type="function">
    <text evidence="10">Catalyzes the reversible epimerization of D-ribulose 5-phosphate to D-xylulose 5-phosphate.</text>
</comment>
<sequence length="211" mass="23581">MQIAPSLLSADFMRLQESLHPLQQADFFHIDVMDGHFVPNLTFGPCVLKNLKQYYNTPLDVHLMVENPLFFIDLYKDLQPAFITLHIENTPHLHRSVHYIKSLGIKAGLSLNPATSLEGLDYIIQDLDLVLLMSVNPGFGGQKFLPLVLDKLQAFKKRFPNYQGVLEVDGGINLQNASLLASCGANLLVVGSYLFNHQDPKNALLELQAIS</sequence>
<feature type="binding site" evidence="10 14">
    <location>
        <begin position="191"/>
        <end position="192"/>
    </location>
    <ligand>
        <name>substrate</name>
    </ligand>
</feature>
<evidence type="ECO:0000256" key="1">
    <source>
        <dbReference type="ARBA" id="ARBA00001782"/>
    </source>
</evidence>
<keyword evidence="13" id="KW-0862">Zinc</keyword>
<feature type="binding site" evidence="10">
    <location>
        <begin position="169"/>
        <end position="171"/>
    </location>
    <ligand>
        <name>substrate</name>
    </ligand>
</feature>
<feature type="active site" description="Proton donor" evidence="10 12">
    <location>
        <position position="169"/>
    </location>
</feature>
<dbReference type="PANTHER" id="PTHR11749">
    <property type="entry name" value="RIBULOSE-5-PHOSPHATE-3-EPIMERASE"/>
    <property type="match status" value="1"/>
</dbReference>
<dbReference type="GO" id="GO:0005737">
    <property type="term" value="C:cytoplasm"/>
    <property type="evidence" value="ECO:0007669"/>
    <property type="project" value="UniProtKB-ARBA"/>
</dbReference>
<feature type="binding site" evidence="10 14">
    <location>
        <begin position="138"/>
        <end position="141"/>
    </location>
    <ligand>
        <name>substrate</name>
    </ligand>
</feature>
<evidence type="ECO:0000256" key="5">
    <source>
        <dbReference type="ARBA" id="ARBA00001954"/>
    </source>
</evidence>
<evidence type="ECO:0000256" key="3">
    <source>
        <dbReference type="ARBA" id="ARBA00001941"/>
    </source>
</evidence>
<dbReference type="PIRSF" id="PIRSF001461">
    <property type="entry name" value="RPE"/>
    <property type="match status" value="1"/>
</dbReference>
<dbReference type="PROSITE" id="PS01085">
    <property type="entry name" value="RIBUL_P_3_EPIMER_1"/>
    <property type="match status" value="1"/>
</dbReference>
<comment type="cofactor">
    <cofactor evidence="3">
        <name>Co(2+)</name>
        <dbReference type="ChEBI" id="CHEBI:48828"/>
    </cofactor>
</comment>
<feature type="binding site" evidence="14">
    <location>
        <position position="171"/>
    </location>
    <ligand>
        <name>substrate</name>
    </ligand>
</feature>
<name>E7AAL3_HELFC</name>
<dbReference type="GeneID" id="36134683"/>
<evidence type="ECO:0000256" key="13">
    <source>
        <dbReference type="PIRSR" id="PIRSR001461-2"/>
    </source>
</evidence>
<evidence type="ECO:0000256" key="6">
    <source>
        <dbReference type="ARBA" id="ARBA00009541"/>
    </source>
</evidence>
<dbReference type="EC" id="5.1.3.1" evidence="7 10"/>
<evidence type="ECO:0000256" key="2">
    <source>
        <dbReference type="ARBA" id="ARBA00001936"/>
    </source>
</evidence>
<comment type="cofactor">
    <cofactor evidence="5">
        <name>Fe(2+)</name>
        <dbReference type="ChEBI" id="CHEBI:29033"/>
    </cofactor>
</comment>
<dbReference type="eggNOG" id="COG0036">
    <property type="taxonomic scope" value="Bacteria"/>
</dbReference>
<dbReference type="STRING" id="936155.HFELIS_14490"/>
<dbReference type="RefSeq" id="WP_013469896.1">
    <property type="nucleotide sequence ID" value="NC_014810.2"/>
</dbReference>
<feature type="binding site" evidence="10 13">
    <location>
        <position position="31"/>
    </location>
    <ligand>
        <name>a divalent metal cation</name>
        <dbReference type="ChEBI" id="CHEBI:60240"/>
    </ligand>
</feature>
<dbReference type="FunFam" id="3.20.20.70:FF:000004">
    <property type="entry name" value="Ribulose-phosphate 3-epimerase"/>
    <property type="match status" value="1"/>
</dbReference>
<comment type="catalytic activity">
    <reaction evidence="1 10 11">
        <text>D-ribulose 5-phosphate = D-xylulose 5-phosphate</text>
        <dbReference type="Rhea" id="RHEA:13677"/>
        <dbReference type="ChEBI" id="CHEBI:57737"/>
        <dbReference type="ChEBI" id="CHEBI:58121"/>
        <dbReference type="EC" id="5.1.3.1"/>
    </reaction>
</comment>
<comment type="cofactor">
    <cofactor evidence="4">
        <name>Zn(2+)</name>
        <dbReference type="ChEBI" id="CHEBI:29105"/>
    </cofactor>
</comment>
<dbReference type="AlphaFoldDB" id="E7AAL3"/>
<feature type="binding site" evidence="10 14">
    <location>
        <position position="6"/>
    </location>
    <ligand>
        <name>substrate</name>
    </ligand>
</feature>